<dbReference type="RefSeq" id="WP_259697830.1">
    <property type="nucleotide sequence ID" value="NZ_CP099967.1"/>
</dbReference>
<gene>
    <name evidence="1" type="ORF">NIK97_06695</name>
</gene>
<name>A0ABY5U7D0_9HYPH</name>
<organism evidence="1 2">
    <name type="scientific">Brucella pseudintermedia</name>
    <dbReference type="NCBI Taxonomy" id="370111"/>
    <lineage>
        <taxon>Bacteria</taxon>
        <taxon>Pseudomonadati</taxon>
        <taxon>Pseudomonadota</taxon>
        <taxon>Alphaproteobacteria</taxon>
        <taxon>Hyphomicrobiales</taxon>
        <taxon>Brucellaceae</taxon>
        <taxon>Brucella/Ochrobactrum group</taxon>
        <taxon>Brucella</taxon>
    </lineage>
</organism>
<evidence type="ECO:0000313" key="2">
    <source>
        <dbReference type="Proteomes" id="UP001058739"/>
    </source>
</evidence>
<proteinExistence type="predicted"/>
<dbReference type="InterPro" id="IPR045720">
    <property type="entry name" value="DUF6074"/>
</dbReference>
<dbReference type="Pfam" id="PF19551">
    <property type="entry name" value="DUF6074"/>
    <property type="match status" value="1"/>
</dbReference>
<evidence type="ECO:0000313" key="1">
    <source>
        <dbReference type="EMBL" id="UWL59238.1"/>
    </source>
</evidence>
<reference evidence="1" key="1">
    <citation type="submission" date="2022-06" db="EMBL/GenBank/DDBJ databases">
        <title>Complete Genome Sequence of Deoxynivalenol-bioadsorption Ochrobactrum pseudintermedium ASAG-D25.</title>
        <authorList>
            <person name="Wang N."/>
        </authorList>
    </citation>
    <scope>NUCLEOTIDE SEQUENCE</scope>
    <source>
        <strain evidence="1">ASAG-D25</strain>
    </source>
</reference>
<accession>A0ABY5U7D0</accession>
<protein>
    <submittedName>
        <fullName evidence="1">DUF6074 family protein</fullName>
    </submittedName>
</protein>
<dbReference type="Proteomes" id="UP001058739">
    <property type="component" value="Chromosome 01"/>
</dbReference>
<keyword evidence="2" id="KW-1185">Reference proteome</keyword>
<sequence length="124" mass="14299">MRQLDLFNDFHQPAPALATEPERMGELVAFPLSRHLLVQQIAGRMRAIRDDDEREIYLDRTLLAFYRSRRDDGLSVAQARTDLGSFEAAIRAEYARPTPPPARWRGRDATPILFPEKIHDRQTA</sequence>
<dbReference type="EMBL" id="CP099967">
    <property type="protein sequence ID" value="UWL59238.1"/>
    <property type="molecule type" value="Genomic_DNA"/>
</dbReference>